<dbReference type="OMA" id="PFDIEIN"/>
<dbReference type="InParanoid" id="A0CPD6"/>
<name>A0CPD6_PARTE</name>
<dbReference type="HOGENOM" id="CLU_699183_0_0_1"/>
<organism evidence="1 2">
    <name type="scientific">Paramecium tetraurelia</name>
    <dbReference type="NCBI Taxonomy" id="5888"/>
    <lineage>
        <taxon>Eukaryota</taxon>
        <taxon>Sar</taxon>
        <taxon>Alveolata</taxon>
        <taxon>Ciliophora</taxon>
        <taxon>Intramacronucleata</taxon>
        <taxon>Oligohymenophorea</taxon>
        <taxon>Peniculida</taxon>
        <taxon>Parameciidae</taxon>
        <taxon>Paramecium</taxon>
    </lineage>
</organism>
<dbReference type="KEGG" id="ptm:GSPATT00009044001"/>
<gene>
    <name evidence="1" type="ORF">GSPATT00009044001</name>
</gene>
<dbReference type="EMBL" id="CT868130">
    <property type="protein sequence ID" value="CAK72653.1"/>
    <property type="molecule type" value="Genomic_DNA"/>
</dbReference>
<dbReference type="RefSeq" id="XP_001440050.1">
    <property type="nucleotide sequence ID" value="XM_001440013.1"/>
</dbReference>
<proteinExistence type="predicted"/>
<dbReference type="Proteomes" id="UP000000600">
    <property type="component" value="Unassembled WGS sequence"/>
</dbReference>
<keyword evidence="2" id="KW-1185">Reference proteome</keyword>
<sequence length="395" mass="46218">MLFRSAFRFCSFNKDVFQRQKPLIQIDNIIKILRPFDIEINIEEMVETVKIVGKYSKHTLYKFPIPQFLQSDSVKIDPKFISETQQRIMKNIPSSPKNLSIFYRMYRYPMRFALPKTVFQISKSLRKSALSEQTLKLAACLENIQIALSLHMMVDRYHAQKPSIFSLERIIYNKLSDKKLVLGGDFFHSKASVLSANIMKQVEVPLFLSMLEEEAAKGVFYEYDLFQKIKENGANSIVPEEVYQLAYHQCASKFAFTTILTYWVQNGDLNKLNDAFKAGVYLGLCIDFQNQMKYFVRNLPTMSNTLIKAVVNNNECNFYQDKIAYQISLNQRLPIYFMHQKSKETTSLQQLHDHALKQSEKVIEIMSQKSKEYFLKLGADFEDISDLIEHFCRYE</sequence>
<evidence type="ECO:0000313" key="1">
    <source>
        <dbReference type="EMBL" id="CAK72653.1"/>
    </source>
</evidence>
<dbReference type="AlphaFoldDB" id="A0CPD6"/>
<dbReference type="OrthoDB" id="286327at2759"/>
<reference evidence="1 2" key="1">
    <citation type="journal article" date="2006" name="Nature">
        <title>Global trends of whole-genome duplications revealed by the ciliate Paramecium tetraurelia.</title>
        <authorList>
            <consortium name="Genoscope"/>
            <person name="Aury J.-M."/>
            <person name="Jaillon O."/>
            <person name="Duret L."/>
            <person name="Noel B."/>
            <person name="Jubin C."/>
            <person name="Porcel B.M."/>
            <person name="Segurens B."/>
            <person name="Daubin V."/>
            <person name="Anthouard V."/>
            <person name="Aiach N."/>
            <person name="Arnaiz O."/>
            <person name="Billaut A."/>
            <person name="Beisson J."/>
            <person name="Blanc I."/>
            <person name="Bouhouche K."/>
            <person name="Camara F."/>
            <person name="Duharcourt S."/>
            <person name="Guigo R."/>
            <person name="Gogendeau D."/>
            <person name="Katinka M."/>
            <person name="Keller A.-M."/>
            <person name="Kissmehl R."/>
            <person name="Klotz C."/>
            <person name="Koll F."/>
            <person name="Le Moue A."/>
            <person name="Lepere C."/>
            <person name="Malinsky S."/>
            <person name="Nowacki M."/>
            <person name="Nowak J.K."/>
            <person name="Plattner H."/>
            <person name="Poulain J."/>
            <person name="Ruiz F."/>
            <person name="Serrano V."/>
            <person name="Zagulski M."/>
            <person name="Dessen P."/>
            <person name="Betermier M."/>
            <person name="Weissenbach J."/>
            <person name="Scarpelli C."/>
            <person name="Schachter V."/>
            <person name="Sperling L."/>
            <person name="Meyer E."/>
            <person name="Cohen J."/>
            <person name="Wincker P."/>
        </authorList>
    </citation>
    <scope>NUCLEOTIDE SEQUENCE [LARGE SCALE GENOMIC DNA]</scope>
    <source>
        <strain evidence="1 2">Stock d4-2</strain>
    </source>
</reference>
<evidence type="ECO:0000313" key="2">
    <source>
        <dbReference type="Proteomes" id="UP000000600"/>
    </source>
</evidence>
<protein>
    <submittedName>
        <fullName evidence="1">Uncharacterized protein</fullName>
    </submittedName>
</protein>
<dbReference type="GeneID" id="5025835"/>
<accession>A0CPD6</accession>
<dbReference type="eggNOG" id="ENOG502T177">
    <property type="taxonomic scope" value="Eukaryota"/>
</dbReference>